<keyword evidence="3 7" id="KW-0378">Hydrolase</keyword>
<dbReference type="CDD" id="cd16146">
    <property type="entry name" value="ARS_like"/>
    <property type="match status" value="1"/>
</dbReference>
<keyword evidence="2" id="KW-0479">Metal-binding</keyword>
<dbReference type="RefSeq" id="WP_197203381.1">
    <property type="nucleotide sequence ID" value="NZ_SJPL01000001.1"/>
</dbReference>
<sequence precursor="true">MLSPHRLIGRRLSVVAAAVLFAACVPPVTTAADDAGASSRSKSSPNVLLIVTDDQGYGDMGCHGNPWLKTPNLDTLAAQSVRLTDYHVDPICTPTRSALMTGRYCTRVGAWDVVIGRQMLRHDETTMAQVFRDSGYRTAMFGKWHLGDTYPYAPRFRGFDDVFCHRAGGVDEIGNPPENDYFDDTYFRNGVAESTTGYCTDVWFDNLLGYLDDHQASVSGATSRPPFFVYLPLNAMHSPFRAPEEAWRPYAEMGIEAERAKFYGMIANFDANLGRLMTALEKHDLAEETIVIFMSDNGTAMGSTGTEDDDGYNAGMRGKKGSVYDGGHHVACFVRWPDGLPADVDVDHLTCHRDWMPTLIDLCDLSPPKDVTFDGHSMAAILKDPNAAWHDRKLFVQRQGDQPVCMLQPGAKRRKPNYAVMTQQFRLVNGQLFDIESDPGQRVDVADRYPDIVDELSAAYREHFEDVYGIDATEGDERRTTDPTGDGGVPFTRFMVGPGPYASTLMTVRDWHPTKGGVIWQQPQLADDDLWIQGFWALDVKQAGRYRVKLSRYPDQRNRSMQYDRVELTIGQRTWSQSLDRDDTAAEFSVTLPAGESLVKTRCIDSQAGKERGAYYVRFEHLAE</sequence>
<feature type="chain" id="PRO_5022980505" evidence="5">
    <location>
        <begin position="32"/>
        <end position="624"/>
    </location>
</feature>
<dbReference type="InterPro" id="IPR050738">
    <property type="entry name" value="Sulfatase"/>
</dbReference>
<evidence type="ECO:0000259" key="6">
    <source>
        <dbReference type="Pfam" id="PF00884"/>
    </source>
</evidence>
<organism evidence="7 8">
    <name type="scientific">Crateriforma conspicua</name>
    <dbReference type="NCBI Taxonomy" id="2527996"/>
    <lineage>
        <taxon>Bacteria</taxon>
        <taxon>Pseudomonadati</taxon>
        <taxon>Planctomycetota</taxon>
        <taxon>Planctomycetia</taxon>
        <taxon>Planctomycetales</taxon>
        <taxon>Planctomycetaceae</taxon>
        <taxon>Crateriforma</taxon>
    </lineage>
</organism>
<protein>
    <submittedName>
        <fullName evidence="7">Arylsulfatase</fullName>
        <ecNumber evidence="7">3.1.6.1</ecNumber>
    </submittedName>
</protein>
<name>A0A5C5Y114_9PLAN</name>
<dbReference type="Gene3D" id="3.40.720.10">
    <property type="entry name" value="Alkaline Phosphatase, subunit A"/>
    <property type="match status" value="1"/>
</dbReference>
<accession>A0A5C5Y114</accession>
<dbReference type="GO" id="GO:0046872">
    <property type="term" value="F:metal ion binding"/>
    <property type="evidence" value="ECO:0007669"/>
    <property type="project" value="UniProtKB-KW"/>
</dbReference>
<comment type="caution">
    <text evidence="7">The sequence shown here is derived from an EMBL/GenBank/DDBJ whole genome shotgun (WGS) entry which is preliminary data.</text>
</comment>
<evidence type="ECO:0000256" key="3">
    <source>
        <dbReference type="ARBA" id="ARBA00022801"/>
    </source>
</evidence>
<dbReference type="PANTHER" id="PTHR42693">
    <property type="entry name" value="ARYLSULFATASE FAMILY MEMBER"/>
    <property type="match status" value="1"/>
</dbReference>
<dbReference type="SUPFAM" id="SSF53649">
    <property type="entry name" value="Alkaline phosphatase-like"/>
    <property type="match status" value="1"/>
</dbReference>
<feature type="signal peptide" evidence="5">
    <location>
        <begin position="1"/>
        <end position="31"/>
    </location>
</feature>
<evidence type="ECO:0000256" key="4">
    <source>
        <dbReference type="ARBA" id="ARBA00022837"/>
    </source>
</evidence>
<dbReference type="EC" id="3.1.6.1" evidence="7"/>
<dbReference type="PROSITE" id="PS00523">
    <property type="entry name" value="SULFATASE_1"/>
    <property type="match status" value="1"/>
</dbReference>
<keyword evidence="5" id="KW-0732">Signal</keyword>
<evidence type="ECO:0000256" key="1">
    <source>
        <dbReference type="ARBA" id="ARBA00008779"/>
    </source>
</evidence>
<dbReference type="InterPro" id="IPR024607">
    <property type="entry name" value="Sulfatase_CS"/>
</dbReference>
<dbReference type="AlphaFoldDB" id="A0A5C5Y114"/>
<dbReference type="Proteomes" id="UP000317238">
    <property type="component" value="Unassembled WGS sequence"/>
</dbReference>
<evidence type="ECO:0000256" key="2">
    <source>
        <dbReference type="ARBA" id="ARBA00022723"/>
    </source>
</evidence>
<keyword evidence="4" id="KW-0106">Calcium</keyword>
<evidence type="ECO:0000313" key="8">
    <source>
        <dbReference type="Proteomes" id="UP000317238"/>
    </source>
</evidence>
<dbReference type="PROSITE" id="PS51257">
    <property type="entry name" value="PROKAR_LIPOPROTEIN"/>
    <property type="match status" value="1"/>
</dbReference>
<dbReference type="InterPro" id="IPR000917">
    <property type="entry name" value="Sulfatase_N"/>
</dbReference>
<reference evidence="7 8" key="1">
    <citation type="submission" date="2019-02" db="EMBL/GenBank/DDBJ databases">
        <title>Deep-cultivation of Planctomycetes and their phenomic and genomic characterization uncovers novel biology.</title>
        <authorList>
            <person name="Wiegand S."/>
            <person name="Jogler M."/>
            <person name="Boedeker C."/>
            <person name="Pinto D."/>
            <person name="Vollmers J."/>
            <person name="Rivas-Marin E."/>
            <person name="Kohn T."/>
            <person name="Peeters S.H."/>
            <person name="Heuer A."/>
            <person name="Rast P."/>
            <person name="Oberbeckmann S."/>
            <person name="Bunk B."/>
            <person name="Jeske O."/>
            <person name="Meyerdierks A."/>
            <person name="Storesund J.E."/>
            <person name="Kallscheuer N."/>
            <person name="Luecker S."/>
            <person name="Lage O.M."/>
            <person name="Pohl T."/>
            <person name="Merkel B.J."/>
            <person name="Hornburger P."/>
            <person name="Mueller R.-W."/>
            <person name="Bruemmer F."/>
            <person name="Labrenz M."/>
            <person name="Spormann A.M."/>
            <person name="Op Den Camp H."/>
            <person name="Overmann J."/>
            <person name="Amann R."/>
            <person name="Jetten M.S.M."/>
            <person name="Mascher T."/>
            <person name="Medema M.H."/>
            <person name="Devos D.P."/>
            <person name="Kaster A.-K."/>
            <person name="Ovreas L."/>
            <person name="Rohde M."/>
            <person name="Galperin M.Y."/>
            <person name="Jogler C."/>
        </authorList>
    </citation>
    <scope>NUCLEOTIDE SEQUENCE [LARGE SCALE GENOMIC DNA]</scope>
    <source>
        <strain evidence="7 8">Pan14r</strain>
    </source>
</reference>
<dbReference type="FunFam" id="3.40.720.10:FF:000070">
    <property type="entry name" value="Arylsulfatase A"/>
    <property type="match status" value="1"/>
</dbReference>
<comment type="similarity">
    <text evidence="1">Belongs to the sulfatase family.</text>
</comment>
<keyword evidence="8" id="KW-1185">Reference proteome</keyword>
<dbReference type="GO" id="GO:0004065">
    <property type="term" value="F:arylsulfatase activity"/>
    <property type="evidence" value="ECO:0007669"/>
    <property type="project" value="UniProtKB-EC"/>
</dbReference>
<gene>
    <name evidence="7" type="primary">atsA_30</name>
    <name evidence="7" type="ORF">Pan14r_11870</name>
</gene>
<feature type="domain" description="Sulfatase N-terminal" evidence="6">
    <location>
        <begin position="45"/>
        <end position="364"/>
    </location>
</feature>
<evidence type="ECO:0000256" key="5">
    <source>
        <dbReference type="SAM" id="SignalP"/>
    </source>
</evidence>
<dbReference type="EMBL" id="SJPL01000001">
    <property type="protein sequence ID" value="TWT68904.1"/>
    <property type="molecule type" value="Genomic_DNA"/>
</dbReference>
<dbReference type="Gene3D" id="3.30.1120.10">
    <property type="match status" value="1"/>
</dbReference>
<dbReference type="PANTHER" id="PTHR42693:SF53">
    <property type="entry name" value="ENDO-4-O-SULFATASE"/>
    <property type="match status" value="1"/>
</dbReference>
<proteinExistence type="inferred from homology"/>
<dbReference type="InterPro" id="IPR017850">
    <property type="entry name" value="Alkaline_phosphatase_core_sf"/>
</dbReference>
<dbReference type="Pfam" id="PF00884">
    <property type="entry name" value="Sulfatase"/>
    <property type="match status" value="1"/>
</dbReference>
<evidence type="ECO:0000313" key="7">
    <source>
        <dbReference type="EMBL" id="TWT68904.1"/>
    </source>
</evidence>